<dbReference type="Pfam" id="PF23872">
    <property type="entry name" value="DUF7227"/>
    <property type="match status" value="1"/>
</dbReference>
<feature type="domain" description="DUF7227" evidence="1">
    <location>
        <begin position="1"/>
        <end position="221"/>
    </location>
</feature>
<dbReference type="GeneID" id="80100559"/>
<name>A0A3G8F5F5_9CAUD</name>
<dbReference type="InterPro" id="IPR055651">
    <property type="entry name" value="DUF7227"/>
</dbReference>
<evidence type="ECO:0000259" key="1">
    <source>
        <dbReference type="Pfam" id="PF23872"/>
    </source>
</evidence>
<dbReference type="RefSeq" id="YP_010763796.1">
    <property type="nucleotide sequence ID" value="NC_073613.1"/>
</dbReference>
<protein>
    <recommendedName>
        <fullName evidence="1">DUF7227 domain-containing protein</fullName>
    </recommendedName>
</protein>
<organism evidence="2 3">
    <name type="scientific">Pseudomonas phage vB_PaeM_LCK69</name>
    <dbReference type="NCBI Taxonomy" id="2488595"/>
    <lineage>
        <taxon>Viruses</taxon>
        <taxon>Duplodnaviria</taxon>
        <taxon>Heunggongvirae</taxon>
        <taxon>Uroviricota</taxon>
        <taxon>Caudoviricetes</taxon>
        <taxon>Vandenendeviridae</taxon>
        <taxon>Skurskavirinae</taxon>
        <taxon>Pakpunavirus</taxon>
        <taxon>Pakpunavirus LCK69</taxon>
    </lineage>
</organism>
<keyword evidence="3" id="KW-1185">Reference proteome</keyword>
<evidence type="ECO:0000313" key="2">
    <source>
        <dbReference type="EMBL" id="AZF89689.1"/>
    </source>
</evidence>
<proteinExistence type="predicted"/>
<accession>A0A3G8F5F5</accession>
<sequence>MNFHLNLVSSNSKTGPIPVSTSHKDTCPDACPLKAKGCYASYGPVNLHWKKLSNGERGVEWKEFLQQVRSISRGDLWRHNQAGDLVGQDDVIDGVALMDLVKANKGRRGFTYTHYPMNNFMNRQHVLSANRSGFTINLSGNNVAHADELADLNIAPVVTILPMDAENVSFTPKGRKVVACPAEKSDKVTCKSCGLCQVADREYIIGFRAHGTAKKTVDLIAKG</sequence>
<reference evidence="2 3" key="1">
    <citation type="submission" date="2018-11" db="EMBL/GenBank/DDBJ databases">
        <authorList>
            <person name="Vergara K.E."/>
            <person name="Bautista C."/>
            <person name="Sizemore C."/>
            <person name="Tabula L."/>
            <person name="Kae H."/>
        </authorList>
    </citation>
    <scope>NUCLEOTIDE SEQUENCE [LARGE SCALE GENOMIC DNA]</scope>
</reference>
<dbReference type="KEGG" id="vg:80100559"/>
<dbReference type="Proteomes" id="UP000269263">
    <property type="component" value="Segment"/>
</dbReference>
<dbReference type="EMBL" id="MK138526">
    <property type="protein sequence ID" value="AZF89689.1"/>
    <property type="molecule type" value="Genomic_DNA"/>
</dbReference>
<evidence type="ECO:0000313" key="3">
    <source>
        <dbReference type="Proteomes" id="UP000269263"/>
    </source>
</evidence>